<accession>A0A0K2GDB8</accession>
<dbReference type="OrthoDB" id="9800554at2"/>
<reference evidence="1 2" key="1">
    <citation type="journal article" date="2015" name="Proc. Natl. Acad. Sci. U.S.A.">
        <title>Expanded metabolic versatility of ubiquitous nitrite-oxidizing bacteria from the genus Nitrospira.</title>
        <authorList>
            <person name="Koch H."/>
            <person name="Lucker S."/>
            <person name="Albertsen M."/>
            <person name="Kitzinger K."/>
            <person name="Herbold C."/>
            <person name="Spieck E."/>
            <person name="Nielsen P.H."/>
            <person name="Wagner M."/>
            <person name="Daims H."/>
        </authorList>
    </citation>
    <scope>NUCLEOTIDE SEQUENCE [LARGE SCALE GENOMIC DNA]</scope>
    <source>
        <strain evidence="1 2">NSP M-1</strain>
    </source>
</reference>
<dbReference type="Gene3D" id="1.10.10.1150">
    <property type="entry name" value="Coenzyme PQQ synthesis protein D (PqqD)"/>
    <property type="match status" value="1"/>
</dbReference>
<dbReference type="STRING" id="42253.NITMOv2_2451"/>
<name>A0A0K2GDB8_NITMO</name>
<dbReference type="InterPro" id="IPR008792">
    <property type="entry name" value="PQQD"/>
</dbReference>
<sequence>MAPILTLDSPVRPAPHVLAEILDGEQVMLDLKTGIYYGLNTVGTRAWTLLAQERCSVRHMAAVLSNEFEVTAERCSQDLLDLIGTMHHKGLVELCDEPDP</sequence>
<dbReference type="PATRIC" id="fig|42253.5.peg.2416"/>
<dbReference type="InterPro" id="IPR041881">
    <property type="entry name" value="PqqD_sf"/>
</dbReference>
<keyword evidence="2" id="KW-1185">Reference proteome</keyword>
<organism evidence="1 2">
    <name type="scientific">Nitrospira moscoviensis</name>
    <dbReference type="NCBI Taxonomy" id="42253"/>
    <lineage>
        <taxon>Bacteria</taxon>
        <taxon>Pseudomonadati</taxon>
        <taxon>Nitrospirota</taxon>
        <taxon>Nitrospiria</taxon>
        <taxon>Nitrospirales</taxon>
        <taxon>Nitrospiraceae</taxon>
        <taxon>Nitrospira</taxon>
    </lineage>
</organism>
<evidence type="ECO:0008006" key="3">
    <source>
        <dbReference type="Google" id="ProtNLM"/>
    </source>
</evidence>
<dbReference type="RefSeq" id="WP_053379964.1">
    <property type="nucleotide sequence ID" value="NZ_CP011801.1"/>
</dbReference>
<evidence type="ECO:0000313" key="2">
    <source>
        <dbReference type="Proteomes" id="UP000069205"/>
    </source>
</evidence>
<dbReference type="Pfam" id="PF05402">
    <property type="entry name" value="PqqD"/>
    <property type="match status" value="1"/>
</dbReference>
<dbReference type="KEGG" id="nmv:NITMOv2_2451"/>
<dbReference type="EMBL" id="CP011801">
    <property type="protein sequence ID" value="ALA58864.1"/>
    <property type="molecule type" value="Genomic_DNA"/>
</dbReference>
<evidence type="ECO:0000313" key="1">
    <source>
        <dbReference type="EMBL" id="ALA58864.1"/>
    </source>
</evidence>
<gene>
    <name evidence="1" type="ORF">NITMOv2_2451</name>
</gene>
<proteinExistence type="predicted"/>
<protein>
    <recommendedName>
        <fullName evidence="3">PqqD family protein</fullName>
    </recommendedName>
</protein>
<dbReference type="AlphaFoldDB" id="A0A0K2GDB8"/>
<dbReference type="Proteomes" id="UP000069205">
    <property type="component" value="Chromosome"/>
</dbReference>